<accession>A0AAV0ZQ11</accession>
<organism evidence="1 2">
    <name type="scientific">Vicia faba</name>
    <name type="common">Broad bean</name>
    <name type="synonym">Faba vulgaris</name>
    <dbReference type="NCBI Taxonomy" id="3906"/>
    <lineage>
        <taxon>Eukaryota</taxon>
        <taxon>Viridiplantae</taxon>
        <taxon>Streptophyta</taxon>
        <taxon>Embryophyta</taxon>
        <taxon>Tracheophyta</taxon>
        <taxon>Spermatophyta</taxon>
        <taxon>Magnoliopsida</taxon>
        <taxon>eudicotyledons</taxon>
        <taxon>Gunneridae</taxon>
        <taxon>Pentapetalae</taxon>
        <taxon>rosids</taxon>
        <taxon>fabids</taxon>
        <taxon>Fabales</taxon>
        <taxon>Fabaceae</taxon>
        <taxon>Papilionoideae</taxon>
        <taxon>50 kb inversion clade</taxon>
        <taxon>NPAAA clade</taxon>
        <taxon>Hologalegina</taxon>
        <taxon>IRL clade</taxon>
        <taxon>Fabeae</taxon>
        <taxon>Vicia</taxon>
    </lineage>
</organism>
<dbReference type="EMBL" id="OX451737">
    <property type="protein sequence ID" value="CAI8600446.1"/>
    <property type="molecule type" value="Genomic_DNA"/>
</dbReference>
<proteinExistence type="predicted"/>
<keyword evidence="2" id="KW-1185">Reference proteome</keyword>
<reference evidence="1 2" key="1">
    <citation type="submission" date="2023-01" db="EMBL/GenBank/DDBJ databases">
        <authorList>
            <person name="Kreplak J."/>
        </authorList>
    </citation>
    <scope>NUCLEOTIDE SEQUENCE [LARGE SCALE GENOMIC DNA]</scope>
</reference>
<sequence length="113" mass="13012">MRNFAFCCRARVQLGVTPQRLVKFRIQVLLLRKGGLSAPYDTVSIIGLHPSVLSLVFIYHLCEPSQLISFNAFVKMQWMHTTFIATVMDAETKPWLTCQNDERSTRNTFSFLL</sequence>
<dbReference type="AlphaFoldDB" id="A0AAV0ZQ11"/>
<protein>
    <submittedName>
        <fullName evidence="1">Uncharacterized protein</fullName>
    </submittedName>
</protein>
<name>A0AAV0ZQ11_VICFA</name>
<gene>
    <name evidence="1" type="ORF">VFH_II223680</name>
</gene>
<evidence type="ECO:0000313" key="2">
    <source>
        <dbReference type="Proteomes" id="UP001157006"/>
    </source>
</evidence>
<evidence type="ECO:0000313" key="1">
    <source>
        <dbReference type="EMBL" id="CAI8600446.1"/>
    </source>
</evidence>
<dbReference type="Proteomes" id="UP001157006">
    <property type="component" value="Chromosome 2"/>
</dbReference>